<proteinExistence type="predicted"/>
<evidence type="ECO:0000313" key="1">
    <source>
        <dbReference type="EMBL" id="KDR52991.1"/>
    </source>
</evidence>
<comment type="caution">
    <text evidence="1">The sequence shown here is derived from an EMBL/GenBank/DDBJ whole genome shotgun (WGS) entry which is preliminary data.</text>
</comment>
<protein>
    <submittedName>
        <fullName evidence="1">Uncharacterized protein</fullName>
    </submittedName>
</protein>
<evidence type="ECO:0000313" key="2">
    <source>
        <dbReference type="Proteomes" id="UP000027442"/>
    </source>
</evidence>
<dbReference type="HOGENOM" id="CLU_3294275_0_0_10"/>
<accession>A0A069QT10</accession>
<organism evidence="1 2">
    <name type="scientific">Hoylesella loescheii DSM 19665 = JCM 12249 = ATCC 15930</name>
    <dbReference type="NCBI Taxonomy" id="1122985"/>
    <lineage>
        <taxon>Bacteria</taxon>
        <taxon>Pseudomonadati</taxon>
        <taxon>Bacteroidota</taxon>
        <taxon>Bacteroidia</taxon>
        <taxon>Bacteroidales</taxon>
        <taxon>Prevotellaceae</taxon>
        <taxon>Hoylesella</taxon>
    </lineage>
</organism>
<dbReference type="EMBL" id="JNGW01000035">
    <property type="protein sequence ID" value="KDR52991.1"/>
    <property type="molecule type" value="Genomic_DNA"/>
</dbReference>
<dbReference type="PATRIC" id="fig|1122985.7.peg.978"/>
<dbReference type="AlphaFoldDB" id="A0A069QT10"/>
<name>A0A069QT10_HOYLO</name>
<reference evidence="1 2" key="1">
    <citation type="submission" date="2013-08" db="EMBL/GenBank/DDBJ databases">
        <authorList>
            <person name="Weinstock G."/>
            <person name="Sodergren E."/>
            <person name="Wylie T."/>
            <person name="Fulton L."/>
            <person name="Fulton R."/>
            <person name="Fronick C."/>
            <person name="O'Laughlin M."/>
            <person name="Godfrey J."/>
            <person name="Miner T."/>
            <person name="Herter B."/>
            <person name="Appelbaum E."/>
            <person name="Cordes M."/>
            <person name="Lek S."/>
            <person name="Wollam A."/>
            <person name="Pepin K.H."/>
            <person name="Palsikar V.B."/>
            <person name="Mitreva M."/>
            <person name="Wilson R.K."/>
        </authorList>
    </citation>
    <scope>NUCLEOTIDE SEQUENCE [LARGE SCALE GENOMIC DNA]</scope>
    <source>
        <strain evidence="1 2">ATCC 15930</strain>
    </source>
</reference>
<keyword evidence="2" id="KW-1185">Reference proteome</keyword>
<sequence length="40" mass="4515">MGLLILVVFQTIKKLDDVFSLVNGFYVVGQRRVVSWSISS</sequence>
<dbReference type="Proteomes" id="UP000027442">
    <property type="component" value="Unassembled WGS sequence"/>
</dbReference>
<gene>
    <name evidence="1" type="ORF">HMPREF1991_00946</name>
</gene>